<dbReference type="Gene3D" id="2.60.40.10">
    <property type="entry name" value="Immunoglobulins"/>
    <property type="match status" value="3"/>
</dbReference>
<feature type="compositionally biased region" description="Low complexity" evidence="21">
    <location>
        <begin position="423"/>
        <end position="435"/>
    </location>
</feature>
<evidence type="ECO:0000256" key="22">
    <source>
        <dbReference type="SAM" id="Phobius"/>
    </source>
</evidence>
<organism evidence="26">
    <name type="scientific">Castor canadensis</name>
    <name type="common">American beaver</name>
    <dbReference type="NCBI Taxonomy" id="51338"/>
    <lineage>
        <taxon>Eukaryota</taxon>
        <taxon>Metazoa</taxon>
        <taxon>Chordata</taxon>
        <taxon>Craniata</taxon>
        <taxon>Vertebrata</taxon>
        <taxon>Euteleostomi</taxon>
        <taxon>Mammalia</taxon>
        <taxon>Eutheria</taxon>
        <taxon>Euarchontoglires</taxon>
        <taxon>Glires</taxon>
        <taxon>Rodentia</taxon>
        <taxon>Castorimorpha</taxon>
        <taxon>Castoridae</taxon>
        <taxon>Castor</taxon>
    </lineage>
</organism>
<keyword evidence="28" id="KW-1185">Reference proteome</keyword>
<evidence type="ECO:0000256" key="17">
    <source>
        <dbReference type="ARBA" id="ARBA00061926"/>
    </source>
</evidence>
<dbReference type="SMART" id="SM00409">
    <property type="entry name" value="IG"/>
    <property type="match status" value="1"/>
</dbReference>
<evidence type="ECO:0000256" key="4">
    <source>
        <dbReference type="ARBA" id="ARBA00022475"/>
    </source>
</evidence>
<evidence type="ECO:0000256" key="16">
    <source>
        <dbReference type="ARBA" id="ARBA00056611"/>
    </source>
</evidence>
<dbReference type="InterPro" id="IPR003961">
    <property type="entry name" value="FN3_dom"/>
</dbReference>
<evidence type="ECO:0000256" key="19">
    <source>
        <dbReference type="ARBA" id="ARBA00069030"/>
    </source>
</evidence>
<evidence type="ECO:0000256" key="12">
    <source>
        <dbReference type="ARBA" id="ARBA00023180"/>
    </source>
</evidence>
<evidence type="ECO:0000313" key="27">
    <source>
        <dbReference type="Ensembl" id="ENSCCNP00000020502.1"/>
    </source>
</evidence>
<feature type="chain" id="PRO_5044570964" description="Interleukin-6 receptor subunit alpha" evidence="23">
    <location>
        <begin position="20"/>
        <end position="457"/>
    </location>
</feature>
<reference evidence="29" key="3">
    <citation type="submission" date="2025-04" db="UniProtKB">
        <authorList>
            <consortium name="RefSeq"/>
        </authorList>
    </citation>
    <scope>IDENTIFICATION</scope>
    <source>
        <tissue evidence="29">Leukocyte</tissue>
    </source>
</reference>
<dbReference type="Pfam" id="PF00047">
    <property type="entry name" value="ig"/>
    <property type="match status" value="1"/>
</dbReference>
<feature type="compositionally biased region" description="Polar residues" evidence="21">
    <location>
        <begin position="447"/>
        <end position="457"/>
    </location>
</feature>
<evidence type="ECO:0000313" key="29">
    <source>
        <dbReference type="RefSeq" id="XP_020021812.1"/>
    </source>
</evidence>
<keyword evidence="11 26" id="KW-0675">Receptor</keyword>
<keyword evidence="13" id="KW-0393">Immunoglobulin domain</keyword>
<proteinExistence type="inferred from homology"/>
<evidence type="ECO:0000256" key="1">
    <source>
        <dbReference type="ARBA" id="ARBA00004251"/>
    </source>
</evidence>
<keyword evidence="7 23" id="KW-0732">Signal</keyword>
<keyword evidence="5" id="KW-0964">Secreted</keyword>
<keyword evidence="6 22" id="KW-0812">Transmembrane</keyword>
<dbReference type="FunFam" id="2.60.40.10:FF:000136">
    <property type="entry name" value="Ciliary neurotrophic factor receptor alpha"/>
    <property type="match status" value="1"/>
</dbReference>
<evidence type="ECO:0000259" key="25">
    <source>
        <dbReference type="PROSITE" id="PS50853"/>
    </source>
</evidence>
<evidence type="ECO:0000256" key="18">
    <source>
        <dbReference type="ARBA" id="ARBA00063329"/>
    </source>
</evidence>
<reference evidence="27" key="2">
    <citation type="submission" date="2023-09" db="UniProtKB">
        <authorList>
            <consortium name="Ensembl"/>
        </authorList>
    </citation>
    <scope>IDENTIFICATION</scope>
</reference>
<comment type="subunit">
    <text evidence="18">Component of a hexamer of two molecules each of IL6, IL6R and IL6ST; first binds to IL6 to associate with the signaling subunit IL6ST. Interacts (via N-terminal ectodomain) with SORL1; this interaction may affect IL6-binding to IL6R, hence decrease IL6 'classic-signaling'.</text>
</comment>
<dbReference type="GO" id="GO:0005576">
    <property type="term" value="C:extracellular region"/>
    <property type="evidence" value="ECO:0007669"/>
    <property type="project" value="UniProtKB-SubCell"/>
</dbReference>
<dbReference type="InterPro" id="IPR036116">
    <property type="entry name" value="FN3_sf"/>
</dbReference>
<keyword evidence="12" id="KW-0325">Glycoprotein</keyword>
<evidence type="ECO:0000256" key="6">
    <source>
        <dbReference type="ARBA" id="ARBA00022692"/>
    </source>
</evidence>
<dbReference type="PANTHER" id="PTHR23037">
    <property type="entry name" value="CYTOKINE RECEPTOR"/>
    <property type="match status" value="1"/>
</dbReference>
<dbReference type="CDD" id="cd00063">
    <property type="entry name" value="FN3"/>
    <property type="match status" value="1"/>
</dbReference>
<comment type="function">
    <text evidence="16">Signaling via the membrane-bound IL6R is mostly regenerative and anti-inflammatory. Drives naive CD4(+) T cells to the Th17 lineage, through 'cluster signaling' by dendritic cells.</text>
</comment>
<reference evidence="26" key="1">
    <citation type="journal article" date="2017" name="G3 (Bethesda)">
        <title>De Novo Genome and Transcriptome Assembly of the Canadian Beaver (Castor canadensis).</title>
        <authorList>
            <person name="Lok S."/>
            <person name="Paton T.A."/>
            <person name="Wang Z."/>
            <person name="Kaur G."/>
            <person name="Walker S."/>
            <person name="Yuen R.K."/>
            <person name="Sung W.W."/>
            <person name="Whitney J."/>
            <person name="Buchanan J.A."/>
            <person name="Trost B."/>
            <person name="Singh N."/>
            <person name="Apresto B."/>
            <person name="Chen N."/>
            <person name="Coole M."/>
            <person name="Dawson T.J."/>
            <person name="Ho K.Y."/>
            <person name="Hu Z."/>
            <person name="Pullenayegum S."/>
            <person name="Samler K."/>
            <person name="Shipstone A."/>
            <person name="Tsoi F."/>
            <person name="Wang T."/>
            <person name="Pereira S.L."/>
            <person name="Rostami P."/>
            <person name="Ryan C.A."/>
            <person name="Tong A.H."/>
            <person name="Ng K."/>
            <person name="Sundaravadanam Y."/>
            <person name="Simpson J.T."/>
            <person name="Lim B.K."/>
            <person name="Engstrom M.D."/>
            <person name="Dutton C.J."/>
            <person name="Kerr K.C."/>
            <person name="Franke M."/>
            <person name="Rapley W."/>
            <person name="Wintle R.F."/>
            <person name="Scherer S.W."/>
        </authorList>
    </citation>
    <scope>NUCLEOTIDE SEQUENCE</scope>
    <source>
        <strain evidence="26">Ward</strain>
        <tissue evidence="26">Leukocyte</tissue>
    </source>
</reference>
<dbReference type="AlphaFoldDB" id="A0A250YID4"/>
<evidence type="ECO:0000256" key="7">
    <source>
        <dbReference type="ARBA" id="ARBA00022729"/>
    </source>
</evidence>
<sequence>MLAACCALLVALLAAPGAALTPGSCRALDVASDVVTSLPGASVTLTCPGEEPADSGAVHWVLASSQHRRSVGVGRRLLLRSVQFSDSGNYSCFLDNHLAGTVHLLVDVPPEKPQISCFRKSLLSNVICEWSPQRALSPMTKAVLLVKKLKKVPAQDFQEPCQYSQESQKFSCQLPIPEGDKSYHAVTLCVANGVGSRSSSEEAFEGYGILQPDPPIDIMVTAMAGNPRWLNVTWKNPHSWNSNFYRLRFELRYRAEWSKTFTTLMVEDTQHRCIIHDALRGMRHVVQLRAQEEFGLGMWSEWSRQVTGTPWTESRSTPALIPVSPFTQVPTNEEEDGFRRYSPKATTLPVQDSSSTSLTTFLAAGGSLAFGTFLCIGVVLRLKKTWKSQALKECKTSIHSPYSLGQPKPTIVFVPLLAPPVSPSSTGSDNTSSYSQPDARDSRSPYDISNRSYFFPR</sequence>
<protein>
    <recommendedName>
        <fullName evidence="19">Interleukin-6 receptor subunit alpha</fullName>
    </recommendedName>
    <alternativeName>
        <fullName evidence="20">IL-6R 1</fullName>
    </alternativeName>
</protein>
<accession>A0A250YID4</accession>
<evidence type="ECO:0000256" key="3">
    <source>
        <dbReference type="ARBA" id="ARBA00010890"/>
    </source>
</evidence>
<keyword evidence="9 22" id="KW-0472">Membrane</keyword>
<evidence type="ECO:0000256" key="8">
    <source>
        <dbReference type="ARBA" id="ARBA00022989"/>
    </source>
</evidence>
<evidence type="ECO:0000256" key="15">
    <source>
        <dbReference type="ARBA" id="ARBA00055733"/>
    </source>
</evidence>
<dbReference type="KEGG" id="ccan:109688039"/>
<evidence type="ECO:0000256" key="9">
    <source>
        <dbReference type="ARBA" id="ARBA00023136"/>
    </source>
</evidence>
<evidence type="ECO:0000256" key="5">
    <source>
        <dbReference type="ARBA" id="ARBA00022525"/>
    </source>
</evidence>
<evidence type="ECO:0000256" key="14">
    <source>
        <dbReference type="ARBA" id="ARBA00054367"/>
    </source>
</evidence>
<dbReference type="InterPro" id="IPR003530">
    <property type="entry name" value="Hematopoietin_rcpt_L_F3_CS"/>
</dbReference>
<dbReference type="GO" id="GO:0004896">
    <property type="term" value="F:cytokine receptor activity"/>
    <property type="evidence" value="ECO:0007669"/>
    <property type="project" value="InterPro"/>
</dbReference>
<dbReference type="GO" id="GO:0009897">
    <property type="term" value="C:external side of plasma membrane"/>
    <property type="evidence" value="ECO:0007669"/>
    <property type="project" value="TreeGrafter"/>
</dbReference>
<evidence type="ECO:0000313" key="28">
    <source>
        <dbReference type="Proteomes" id="UP001732720"/>
    </source>
</evidence>
<evidence type="ECO:0000256" key="20">
    <source>
        <dbReference type="ARBA" id="ARBA00083179"/>
    </source>
</evidence>
<keyword evidence="10" id="KW-1015">Disulfide bond</keyword>
<evidence type="ECO:0000256" key="23">
    <source>
        <dbReference type="SAM" id="SignalP"/>
    </source>
</evidence>
<evidence type="ECO:0000259" key="24">
    <source>
        <dbReference type="PROSITE" id="PS50835"/>
    </source>
</evidence>
<evidence type="ECO:0000313" key="26">
    <source>
        <dbReference type="EMBL" id="JAV43385.1"/>
    </source>
</evidence>
<dbReference type="Pfam" id="PF09240">
    <property type="entry name" value="IL6Ra-bind"/>
    <property type="match status" value="1"/>
</dbReference>
<dbReference type="InterPro" id="IPR015321">
    <property type="entry name" value="TypeI_recpt_CBD"/>
</dbReference>
<dbReference type="InterPro" id="IPR013783">
    <property type="entry name" value="Ig-like_fold"/>
</dbReference>
<dbReference type="SUPFAM" id="SSF49265">
    <property type="entry name" value="Fibronectin type III"/>
    <property type="match status" value="2"/>
</dbReference>
<dbReference type="Ensembl" id="ENSCCNT00000026475.1">
    <property type="protein sequence ID" value="ENSCCNP00000020502.1"/>
    <property type="gene ID" value="ENSCCNG00000020445.1"/>
</dbReference>
<dbReference type="SUPFAM" id="SSF48726">
    <property type="entry name" value="Immunoglobulin"/>
    <property type="match status" value="1"/>
</dbReference>
<dbReference type="GeneID" id="109688039"/>
<dbReference type="SMART" id="SM00408">
    <property type="entry name" value="IGc2"/>
    <property type="match status" value="1"/>
</dbReference>
<dbReference type="InterPro" id="IPR003599">
    <property type="entry name" value="Ig_sub"/>
</dbReference>
<feature type="domain" description="Fibronectin type-III" evidence="25">
    <location>
        <begin position="214"/>
        <end position="312"/>
    </location>
</feature>
<evidence type="ECO:0000256" key="10">
    <source>
        <dbReference type="ARBA" id="ARBA00023157"/>
    </source>
</evidence>
<evidence type="ECO:0000256" key="13">
    <source>
        <dbReference type="ARBA" id="ARBA00023319"/>
    </source>
</evidence>
<keyword evidence="4" id="KW-1003">Cell membrane</keyword>
<dbReference type="OrthoDB" id="8634471at2759"/>
<comment type="function">
    <text evidence="15">Soluble form of IL6 receptor (sIL6R) that acts as an agonist of IL6 activity. The IL6:sIL6R complex (hyper-IL6) binds to IL6ST/gp130 on cell surfaces and induces signaling also on cells that do not express membrane-bound IL6R in a process called IL6 'trans-signaling'. sIL6R is causative for the pro-inflammatory properties of IL6 and an important player in the development of chronic inflammatory diseases. In complex with IL6, is required for induction of VEGF production. Plays a protective role during liver injury, being required for maintenance of tissue regeneration. 'Trans-signaling' in central nervous system regulates energy and glucose homeostasis.</text>
</comment>
<dbReference type="GO" id="GO:0016064">
    <property type="term" value="P:immunoglobulin mediated immune response"/>
    <property type="evidence" value="ECO:0007669"/>
    <property type="project" value="TreeGrafter"/>
</dbReference>
<comment type="similarity">
    <text evidence="3">Belongs to the type I cytokine receptor family. Type 3 subfamily.</text>
</comment>
<dbReference type="SMART" id="SM00060">
    <property type="entry name" value="FN3"/>
    <property type="match status" value="1"/>
</dbReference>
<dbReference type="PROSITE" id="PS50853">
    <property type="entry name" value="FN3"/>
    <property type="match status" value="1"/>
</dbReference>
<dbReference type="PANTHER" id="PTHR23037:SF22">
    <property type="entry name" value="CYTOKINE RECEPTOR COMMON SUBUNIT BETA"/>
    <property type="match status" value="1"/>
</dbReference>
<feature type="domain" description="Ig-like" evidence="24">
    <location>
        <begin position="16"/>
        <end position="103"/>
    </location>
</feature>
<keyword evidence="8 22" id="KW-1133">Transmembrane helix</keyword>
<evidence type="ECO:0000256" key="2">
    <source>
        <dbReference type="ARBA" id="ARBA00004613"/>
    </source>
</evidence>
<comment type="subunit">
    <text evidence="17">Also interacts with SORL1; this interaction leads to soluble IL6R internalization. May form a trimeric complex with the soluble SORL1 ectodomain and circulating IL6 receptor; this interaction might stabilize circulating IL6, hence promote IL6 'trans-signaling'.</text>
</comment>
<name>A0A250YID4_CASCN</name>
<feature type="region of interest" description="Disordered" evidence="21">
    <location>
        <begin position="422"/>
        <end position="457"/>
    </location>
</feature>
<dbReference type="GO" id="GO:0032502">
    <property type="term" value="P:developmental process"/>
    <property type="evidence" value="ECO:0007669"/>
    <property type="project" value="UniProtKB-ARBA"/>
</dbReference>
<comment type="subcellular location">
    <subcellularLocation>
        <location evidence="1">Cell membrane</location>
        <topology evidence="1">Single-pass type I membrane protein</topology>
    </subcellularLocation>
    <subcellularLocation>
        <location evidence="2">Secreted</location>
    </subcellularLocation>
</comment>
<feature type="signal peptide" evidence="23">
    <location>
        <begin position="1"/>
        <end position="19"/>
    </location>
</feature>
<feature type="transmembrane region" description="Helical" evidence="22">
    <location>
        <begin position="361"/>
        <end position="382"/>
    </location>
</feature>
<comment type="function">
    <text evidence="14">Part of the receptor for interleukin 6. Binds to IL6 with low affinity, but does not transduce a signal. Signal activation necessitate an association with IL6ST. Activation leads to the regulation of the immune response, acute-phase reactions and hematopoiesis. The interaction with membrane-bound IL6R and IL6ST stimulates 'classic signaling', the restricted expression of the IL6R limits classic IL6 signaling to only a few tissues such as the liver and some cells of the immune system. Whereas the binding of IL6 and soluble IL6R to IL6ST stimulates 'trans-signaling'. Alternatively, 'cluster signaling' occurs when membrane-bound IL6:IL6R complexes on transmitter cells activate IL6ST receptors on neighboring receiver cells.</text>
</comment>
<dbReference type="PROSITE" id="PS01354">
    <property type="entry name" value="HEMATOPO_REC_L_F3"/>
    <property type="match status" value="1"/>
</dbReference>
<dbReference type="FunFam" id="2.60.40.10:FF:000886">
    <property type="entry name" value="Interleukin-6 receptor subunit alpha"/>
    <property type="match status" value="1"/>
</dbReference>
<dbReference type="RefSeq" id="XP_020021812.1">
    <property type="nucleotide sequence ID" value="XM_020166223.1"/>
</dbReference>
<dbReference type="EMBL" id="GFFW01001403">
    <property type="protein sequence ID" value="JAV43385.1"/>
    <property type="molecule type" value="Transcribed_RNA"/>
</dbReference>
<dbReference type="InterPro" id="IPR007110">
    <property type="entry name" value="Ig-like_dom"/>
</dbReference>
<evidence type="ECO:0000256" key="21">
    <source>
        <dbReference type="SAM" id="MobiDB-lite"/>
    </source>
</evidence>
<dbReference type="InterPro" id="IPR013151">
    <property type="entry name" value="Immunoglobulin_dom"/>
</dbReference>
<evidence type="ECO:0000256" key="11">
    <source>
        <dbReference type="ARBA" id="ARBA00023170"/>
    </source>
</evidence>
<dbReference type="PROSITE" id="PS50835">
    <property type="entry name" value="IG_LIKE"/>
    <property type="match status" value="1"/>
</dbReference>
<gene>
    <name evidence="26" type="primary">IL6RA</name>
    <name evidence="27 29" type="synonym">Il6r</name>
</gene>
<dbReference type="CTD" id="3570"/>
<dbReference type="Proteomes" id="UP001732720">
    <property type="component" value="Chromosome 11"/>
</dbReference>
<dbReference type="InterPro" id="IPR003598">
    <property type="entry name" value="Ig_sub2"/>
</dbReference>
<dbReference type="InterPro" id="IPR036179">
    <property type="entry name" value="Ig-like_dom_sf"/>
</dbReference>